<dbReference type="AlphaFoldDB" id="A0A6N4SVU9"/>
<reference evidence="1 2" key="1">
    <citation type="journal article" date="2007" name="Appl. Environ. Microbiol.">
        <title>Genome sequence of the cellulolytic gliding bacterium Cytophaga hutchinsonii.</title>
        <authorList>
            <person name="Xie G."/>
            <person name="Bruce D.C."/>
            <person name="Challacombe J.F."/>
            <person name="Chertkov O."/>
            <person name="Detter J.C."/>
            <person name="Gilna P."/>
            <person name="Han C.S."/>
            <person name="Lucas S."/>
            <person name="Misra M."/>
            <person name="Myers G.L."/>
            <person name="Richardson P."/>
            <person name="Tapia R."/>
            <person name="Thayer N."/>
            <person name="Thompson L.S."/>
            <person name="Brettin T.S."/>
            <person name="Henrissat B."/>
            <person name="Wilson D.B."/>
            <person name="McBride M.J."/>
        </authorList>
    </citation>
    <scope>NUCLEOTIDE SEQUENCE [LARGE SCALE GENOMIC DNA]</scope>
    <source>
        <strain evidence="2">ATCC 33406 / DSM 1761 / CIP 103989 / NBRC 15051 / NCIMB 9469 / D465</strain>
    </source>
</reference>
<dbReference type="KEGG" id="chu:CHU_3428"/>
<keyword evidence="2" id="KW-1185">Reference proteome</keyword>
<gene>
    <name evidence="1" type="ordered locus">CHU_3428</name>
</gene>
<organism evidence="1 2">
    <name type="scientific">Cytophaga hutchinsonii (strain ATCC 33406 / DSM 1761 / CIP 103989 / NBRC 15051 / NCIMB 9469 / D465)</name>
    <dbReference type="NCBI Taxonomy" id="269798"/>
    <lineage>
        <taxon>Bacteria</taxon>
        <taxon>Pseudomonadati</taxon>
        <taxon>Bacteroidota</taxon>
        <taxon>Cytophagia</taxon>
        <taxon>Cytophagales</taxon>
        <taxon>Cytophagaceae</taxon>
        <taxon>Cytophaga</taxon>
    </lineage>
</organism>
<proteinExistence type="predicted"/>
<dbReference type="RefSeq" id="WP_011586771.1">
    <property type="nucleotide sequence ID" value="NC_008255.1"/>
</dbReference>
<accession>A0A6N4SVU9</accession>
<dbReference type="Proteomes" id="UP000001822">
    <property type="component" value="Chromosome"/>
</dbReference>
<evidence type="ECO:0000313" key="2">
    <source>
        <dbReference type="Proteomes" id="UP000001822"/>
    </source>
</evidence>
<protein>
    <submittedName>
        <fullName evidence="1">Uncharacterized protein</fullName>
    </submittedName>
</protein>
<sequence>MKKIVFALLLAFPLLNSCQKEEKLEEKLEGHSGEMEDGYGLSEKELTQISDLKKEIILEIKKGDSITVAGLRTEIDSLKAEIHKLKGKK</sequence>
<dbReference type="EMBL" id="CP000383">
    <property type="protein sequence ID" value="ABG60664.1"/>
    <property type="molecule type" value="Genomic_DNA"/>
</dbReference>
<evidence type="ECO:0000313" key="1">
    <source>
        <dbReference type="EMBL" id="ABG60664.1"/>
    </source>
</evidence>
<name>A0A6N4SVU9_CYTH3</name>